<comment type="similarity">
    <text evidence="2">Belongs to the TAF7 family.</text>
</comment>
<dbReference type="GO" id="GO:0005669">
    <property type="term" value="C:transcription factor TFIID complex"/>
    <property type="evidence" value="ECO:0007669"/>
    <property type="project" value="InterPro"/>
</dbReference>
<name>A0A1R4AAK5_BABMR</name>
<evidence type="ECO:0000313" key="8">
    <source>
        <dbReference type="Proteomes" id="UP000002899"/>
    </source>
</evidence>
<sequence>MEHDLNKNNNMNIQDKLNTLDNKEKGRLLAQRGLFSAAEIRNEDLFGKGRSGRRPTLTDKHCILRLPQDVAKLISDRLSRKENPGVTITPVSKNDYRQYDISIDGYHIPLTGVLGELPCLIEAHKTLDGDLLFKSADISQLMIALPHDIAQETLKDMRENKFWEWPDGLTPGTKDIRTRKFKNFEMYRKEDIKEAEQHVTKLLNSNIRDTYHYEVKSNQQVSSLVKAWKEGQINERVVGPDENIGNFLKELEERAENDGYLSDVSEIILSGLDAGQLKQRRQEWQRRVQIERGMGEAAKL</sequence>
<evidence type="ECO:0000256" key="3">
    <source>
        <dbReference type="ARBA" id="ARBA00023015"/>
    </source>
</evidence>
<evidence type="ECO:0000256" key="1">
    <source>
        <dbReference type="ARBA" id="ARBA00004123"/>
    </source>
</evidence>
<organism evidence="7 8">
    <name type="scientific">Babesia microti (strain RI)</name>
    <dbReference type="NCBI Taxonomy" id="1133968"/>
    <lineage>
        <taxon>Eukaryota</taxon>
        <taxon>Sar</taxon>
        <taxon>Alveolata</taxon>
        <taxon>Apicomplexa</taxon>
        <taxon>Aconoidasida</taxon>
        <taxon>Piroplasmida</taxon>
        <taxon>Babesiidae</taxon>
        <taxon>Babesia</taxon>
    </lineage>
</organism>
<accession>A0A1R4AAK5</accession>
<dbReference type="RefSeq" id="XP_012648305.2">
    <property type="nucleotide sequence ID" value="XM_012792851.2"/>
</dbReference>
<dbReference type="InterPro" id="IPR037817">
    <property type="entry name" value="TAF7"/>
</dbReference>
<dbReference type="KEGG" id="bmic:BMR1_02g02710"/>
<dbReference type="EMBL" id="FO082872">
    <property type="protein sequence ID" value="SJK86032.1"/>
    <property type="molecule type" value="Genomic_DNA"/>
</dbReference>
<dbReference type="OrthoDB" id="153872at2759"/>
<reference evidence="7 8" key="2">
    <citation type="journal article" date="2013" name="PLoS ONE">
        <title>Whole genome mapping and re-organization of the nuclear and mitochondrial genomes of Babesia microti isolates.</title>
        <authorList>
            <person name="Cornillot E."/>
            <person name="Dassouli A."/>
            <person name="Garg A."/>
            <person name="Pachikara N."/>
            <person name="Randazzo S."/>
            <person name="Depoix D."/>
            <person name="Carcy B."/>
            <person name="Delbecq S."/>
            <person name="Frutos R."/>
            <person name="Silva J.C."/>
            <person name="Sutton R."/>
            <person name="Krause P.J."/>
            <person name="Mamoun C.B."/>
        </authorList>
    </citation>
    <scope>NUCLEOTIDE SEQUENCE [LARGE SCALE GENOMIC DNA]</scope>
    <source>
        <strain evidence="7 8">RI</strain>
    </source>
</reference>
<gene>
    <name evidence="7" type="ORF">BMR1_02g02710</name>
</gene>
<keyword evidence="4" id="KW-0804">Transcription</keyword>
<protein>
    <submittedName>
        <fullName evidence="7">Transcription initiation factor TFIID subunit D6</fullName>
    </submittedName>
</protein>
<evidence type="ECO:0000259" key="6">
    <source>
        <dbReference type="SMART" id="SM01370"/>
    </source>
</evidence>
<evidence type="ECO:0000313" key="7">
    <source>
        <dbReference type="EMBL" id="SJK86032.1"/>
    </source>
</evidence>
<evidence type="ECO:0000256" key="4">
    <source>
        <dbReference type="ARBA" id="ARBA00023163"/>
    </source>
</evidence>
<dbReference type="CDD" id="cd08047">
    <property type="entry name" value="TAF7"/>
    <property type="match status" value="1"/>
</dbReference>
<dbReference type="Pfam" id="PF04658">
    <property type="entry name" value="TAFII55_N"/>
    <property type="match status" value="1"/>
</dbReference>
<keyword evidence="3" id="KW-0805">Transcription regulation</keyword>
<keyword evidence="5" id="KW-0539">Nucleus</keyword>
<dbReference type="AlphaFoldDB" id="A0A1R4AAK5"/>
<dbReference type="SMART" id="SM01370">
    <property type="entry name" value="TAFII55_N"/>
    <property type="match status" value="1"/>
</dbReference>
<dbReference type="InterPro" id="IPR006751">
    <property type="entry name" value="TAFII55_prot_cons_reg"/>
</dbReference>
<proteinExistence type="inferred from homology"/>
<dbReference type="Proteomes" id="UP000002899">
    <property type="component" value="Chromosome II"/>
</dbReference>
<keyword evidence="8" id="KW-1185">Reference proteome</keyword>
<evidence type="ECO:0000256" key="2">
    <source>
        <dbReference type="ARBA" id="ARBA00009368"/>
    </source>
</evidence>
<dbReference type="PANTHER" id="PTHR12228:SF0">
    <property type="entry name" value="TATA-BOX BINDING PROTEIN ASSOCIATED FACTOR 7"/>
    <property type="match status" value="1"/>
</dbReference>
<dbReference type="VEuPathDB" id="PiroplasmaDB:BMR1_02g02710"/>
<comment type="subcellular location">
    <subcellularLocation>
        <location evidence="1">Nucleus</location>
    </subcellularLocation>
</comment>
<feature type="domain" description="TAFII55 protein conserved region" evidence="6">
    <location>
        <begin position="58"/>
        <end position="210"/>
    </location>
</feature>
<reference evidence="7 8" key="3">
    <citation type="journal article" date="2016" name="Sci. Rep.">
        <title>Genome-wide diversity and gene expression profiling of Babesia microti isolates identify polymorphic genes that mediate host-pathogen interactions.</title>
        <authorList>
            <person name="Silva J.C."/>
            <person name="Cornillot E."/>
            <person name="McCracken C."/>
            <person name="Usmani-Brown S."/>
            <person name="Dwivedi A."/>
            <person name="Ifeonu O.O."/>
            <person name="Crabtree J."/>
            <person name="Gotia H.T."/>
            <person name="Virji A.Z."/>
            <person name="Reynes C."/>
            <person name="Colinge J."/>
            <person name="Kumar V."/>
            <person name="Lawres L."/>
            <person name="Pazzi J.E."/>
            <person name="Pablo J.V."/>
            <person name="Hung C."/>
            <person name="Brancato J."/>
            <person name="Kumari P."/>
            <person name="Orvis J."/>
            <person name="Tretina K."/>
            <person name="Chibucos M."/>
            <person name="Ott S."/>
            <person name="Sadzewicz L."/>
            <person name="Sengamalay N."/>
            <person name="Shetty A.C."/>
            <person name="Su Q."/>
            <person name="Tallon L."/>
            <person name="Fraser C.M."/>
            <person name="Frutos R."/>
            <person name="Molina D.M."/>
            <person name="Krause P.J."/>
            <person name="Ben Mamoun C."/>
        </authorList>
    </citation>
    <scope>NUCLEOTIDE SEQUENCE [LARGE SCALE GENOMIC DNA]</scope>
    <source>
        <strain evidence="7 8">RI</strain>
    </source>
</reference>
<dbReference type="PANTHER" id="PTHR12228">
    <property type="entry name" value="TRANSCRIPTION INITIATION FACTOR TFIID 55 KD SUBUNIT-RELATED"/>
    <property type="match status" value="1"/>
</dbReference>
<dbReference type="GO" id="GO:0016251">
    <property type="term" value="F:RNA polymerase II general transcription initiation factor activity"/>
    <property type="evidence" value="ECO:0007669"/>
    <property type="project" value="TreeGrafter"/>
</dbReference>
<dbReference type="GeneID" id="24424324"/>
<evidence type="ECO:0000256" key="5">
    <source>
        <dbReference type="ARBA" id="ARBA00023242"/>
    </source>
</evidence>
<dbReference type="GO" id="GO:0051123">
    <property type="term" value="P:RNA polymerase II preinitiation complex assembly"/>
    <property type="evidence" value="ECO:0007669"/>
    <property type="project" value="TreeGrafter"/>
</dbReference>
<reference evidence="7 8" key="1">
    <citation type="journal article" date="2012" name="Nucleic Acids Res.">
        <title>Sequencing of the smallest Apicomplexan genome from the human pathogen Babesia microti.</title>
        <authorList>
            <person name="Cornillot E."/>
            <person name="Hadj-Kaddour K."/>
            <person name="Dassouli A."/>
            <person name="Noel B."/>
            <person name="Ranwez V."/>
            <person name="Vacherie B."/>
            <person name="Augagneur Y."/>
            <person name="Bres V."/>
            <person name="Duclos A."/>
            <person name="Randazzo S."/>
            <person name="Carcy B."/>
            <person name="Debierre-Grockiego F."/>
            <person name="Delbecq S."/>
            <person name="Moubri-Menage K."/>
            <person name="Shams-Eldin H."/>
            <person name="Usmani-Brown S."/>
            <person name="Bringaud F."/>
            <person name="Wincker P."/>
            <person name="Vivares C.P."/>
            <person name="Schwarz R.T."/>
            <person name="Schetters T.P."/>
            <person name="Krause P.J."/>
            <person name="Gorenflot A."/>
            <person name="Berry V."/>
            <person name="Barbe V."/>
            <person name="Ben Mamoun C."/>
        </authorList>
    </citation>
    <scope>NUCLEOTIDE SEQUENCE [LARGE SCALE GENOMIC DNA]</scope>
    <source>
        <strain evidence="7 8">RI</strain>
    </source>
</reference>
<dbReference type="GO" id="GO:0003743">
    <property type="term" value="F:translation initiation factor activity"/>
    <property type="evidence" value="ECO:0007669"/>
    <property type="project" value="UniProtKB-KW"/>
</dbReference>